<proteinExistence type="predicted"/>
<dbReference type="OrthoDB" id="4435313at2759"/>
<feature type="transmembrane region" description="Helical" evidence="1">
    <location>
        <begin position="115"/>
        <end position="133"/>
    </location>
</feature>
<evidence type="ECO:0000313" key="4">
    <source>
        <dbReference type="Proteomes" id="UP000799779"/>
    </source>
</evidence>
<protein>
    <submittedName>
        <fullName evidence="3">Uncharacterized protein</fullName>
    </submittedName>
</protein>
<feature type="transmembrane region" description="Helical" evidence="1">
    <location>
        <begin position="297"/>
        <end position="318"/>
    </location>
</feature>
<keyword evidence="4" id="KW-1185">Reference proteome</keyword>
<dbReference type="EMBL" id="ML977630">
    <property type="protein sequence ID" value="KAF1996024.1"/>
    <property type="molecule type" value="Genomic_DNA"/>
</dbReference>
<feature type="transmembrane region" description="Helical" evidence="1">
    <location>
        <begin position="273"/>
        <end position="291"/>
    </location>
</feature>
<evidence type="ECO:0000313" key="3">
    <source>
        <dbReference type="EMBL" id="KAF1996024.1"/>
    </source>
</evidence>
<evidence type="ECO:0000256" key="1">
    <source>
        <dbReference type="SAM" id="Phobius"/>
    </source>
</evidence>
<accession>A0A6A5W511</accession>
<evidence type="ECO:0000256" key="2">
    <source>
        <dbReference type="SAM" id="SignalP"/>
    </source>
</evidence>
<keyword evidence="1" id="KW-0812">Transmembrane</keyword>
<keyword evidence="1" id="KW-1133">Transmembrane helix</keyword>
<keyword evidence="1" id="KW-0472">Membrane</keyword>
<keyword evidence="2" id="KW-0732">Signal</keyword>
<reference evidence="3" key="1">
    <citation type="journal article" date="2020" name="Stud. Mycol.">
        <title>101 Dothideomycetes genomes: a test case for predicting lifestyles and emergence of pathogens.</title>
        <authorList>
            <person name="Haridas S."/>
            <person name="Albert R."/>
            <person name="Binder M."/>
            <person name="Bloem J."/>
            <person name="Labutti K."/>
            <person name="Salamov A."/>
            <person name="Andreopoulos B."/>
            <person name="Baker S."/>
            <person name="Barry K."/>
            <person name="Bills G."/>
            <person name="Bluhm B."/>
            <person name="Cannon C."/>
            <person name="Castanera R."/>
            <person name="Culley D."/>
            <person name="Daum C."/>
            <person name="Ezra D."/>
            <person name="Gonzalez J."/>
            <person name="Henrissat B."/>
            <person name="Kuo A."/>
            <person name="Liang C."/>
            <person name="Lipzen A."/>
            <person name="Lutzoni F."/>
            <person name="Magnuson J."/>
            <person name="Mondo S."/>
            <person name="Nolan M."/>
            <person name="Ohm R."/>
            <person name="Pangilinan J."/>
            <person name="Park H.-J."/>
            <person name="Ramirez L."/>
            <person name="Alfaro M."/>
            <person name="Sun H."/>
            <person name="Tritt A."/>
            <person name="Yoshinaga Y."/>
            <person name="Zwiers L.-H."/>
            <person name="Turgeon B."/>
            <person name="Goodwin S."/>
            <person name="Spatafora J."/>
            <person name="Crous P."/>
            <person name="Grigoriev I."/>
        </authorList>
    </citation>
    <scope>NUCLEOTIDE SEQUENCE</scope>
    <source>
        <strain evidence="3">CBS 123094</strain>
    </source>
</reference>
<organism evidence="3 4">
    <name type="scientific">Amniculicola lignicola CBS 123094</name>
    <dbReference type="NCBI Taxonomy" id="1392246"/>
    <lineage>
        <taxon>Eukaryota</taxon>
        <taxon>Fungi</taxon>
        <taxon>Dikarya</taxon>
        <taxon>Ascomycota</taxon>
        <taxon>Pezizomycotina</taxon>
        <taxon>Dothideomycetes</taxon>
        <taxon>Pleosporomycetidae</taxon>
        <taxon>Pleosporales</taxon>
        <taxon>Amniculicolaceae</taxon>
        <taxon>Amniculicola</taxon>
    </lineage>
</organism>
<feature type="transmembrane region" description="Helical" evidence="1">
    <location>
        <begin position="159"/>
        <end position="181"/>
    </location>
</feature>
<feature type="chain" id="PRO_5025551323" evidence="2">
    <location>
        <begin position="28"/>
        <end position="325"/>
    </location>
</feature>
<name>A0A6A5W511_9PLEO</name>
<dbReference type="Proteomes" id="UP000799779">
    <property type="component" value="Unassembled WGS sequence"/>
</dbReference>
<dbReference type="AlphaFoldDB" id="A0A6A5W511"/>
<feature type="signal peptide" evidence="2">
    <location>
        <begin position="1"/>
        <end position="27"/>
    </location>
</feature>
<feature type="transmembrane region" description="Helical" evidence="1">
    <location>
        <begin position="201"/>
        <end position="219"/>
    </location>
</feature>
<gene>
    <name evidence="3" type="ORF">P154DRAFT_327680</name>
</gene>
<sequence>MSRFSALLYDAIMTLLPILALLPLASAGAMDNGQCMGDDTAGRMSYSPFTPYFHWAEFRGNPQHCWIATDCLFESASESRKQQFAATALVMGLIPLTLKDVAWPEQRLVHVTKRLNVFVEVFVLALGLVPTVTEDRTETRRKNGKHNAISRRTYGKGKAFVWLWIAVCSLGVFGSYAAMVINEIYSKRSALGCPFPGTVAAWYVVALIPAAIHSSFAAIRRRRNRIADEQYQKVGGHVELKEANEEAMERRTSIITAVQGADEDWPVQLSWGIYYIAGTLVFTSIMAITVIELVVWVALGISVSASSKLLAFFLCMAFEDTREKH</sequence>